<dbReference type="GO" id="GO:0046872">
    <property type="term" value="F:metal ion binding"/>
    <property type="evidence" value="ECO:0007669"/>
    <property type="project" value="UniProtKB-KW"/>
</dbReference>
<gene>
    <name evidence="7" type="ORF">GHYDROH2_29160</name>
</gene>
<dbReference type="Proteomes" id="UP001144352">
    <property type="component" value="Unassembled WGS sequence"/>
</dbReference>
<keyword evidence="8" id="KW-1185">Reference proteome</keyword>
<dbReference type="Pfam" id="PF04055">
    <property type="entry name" value="Radical_SAM"/>
    <property type="match status" value="1"/>
</dbReference>
<keyword evidence="3" id="KW-0479">Metal-binding</keyword>
<evidence type="ECO:0000256" key="3">
    <source>
        <dbReference type="ARBA" id="ARBA00022723"/>
    </source>
</evidence>
<evidence type="ECO:0000256" key="4">
    <source>
        <dbReference type="ARBA" id="ARBA00023004"/>
    </source>
</evidence>
<dbReference type="PANTHER" id="PTHR43306:SF1">
    <property type="entry name" value="7,8-DIHYDRO-6-HYDROXYMETHYLPTERIN DIMETHYLTRANSFERASE"/>
    <property type="match status" value="1"/>
</dbReference>
<dbReference type="InterPro" id="IPR034474">
    <property type="entry name" value="Methyltransferase_Class_D"/>
</dbReference>
<accession>A0A9W6G2W1</accession>
<dbReference type="CDD" id="cd01335">
    <property type="entry name" value="Radical_SAM"/>
    <property type="match status" value="1"/>
</dbReference>
<dbReference type="SFLD" id="SFLDG01067">
    <property type="entry name" value="SPASM/twitch_domain_containing"/>
    <property type="match status" value="1"/>
</dbReference>
<dbReference type="PANTHER" id="PTHR43306">
    <property type="entry name" value="7,8-DIHYDRO-6-HYDROXYMETHYLPTERIN DIMETHYLTRANSFERASE"/>
    <property type="match status" value="1"/>
</dbReference>
<evidence type="ECO:0000259" key="6">
    <source>
        <dbReference type="PROSITE" id="PS51918"/>
    </source>
</evidence>
<keyword evidence="2" id="KW-0949">S-adenosyl-L-methionine</keyword>
<evidence type="ECO:0000256" key="5">
    <source>
        <dbReference type="ARBA" id="ARBA00023014"/>
    </source>
</evidence>
<dbReference type="InterPro" id="IPR056488">
    <property type="entry name" value="Zn_ribbon_HMPTM"/>
</dbReference>
<dbReference type="GO" id="GO:0003824">
    <property type="term" value="F:catalytic activity"/>
    <property type="evidence" value="ECO:0007669"/>
    <property type="project" value="InterPro"/>
</dbReference>
<evidence type="ECO:0000313" key="7">
    <source>
        <dbReference type="EMBL" id="GLI39415.1"/>
    </source>
</evidence>
<dbReference type="EMBL" id="BSDS01000002">
    <property type="protein sequence ID" value="GLI39415.1"/>
    <property type="molecule type" value="Genomic_DNA"/>
</dbReference>
<dbReference type="InterPro" id="IPR054698">
    <property type="entry name" value="rSAM_Se_TrsS"/>
</dbReference>
<protein>
    <submittedName>
        <fullName evidence="7">Radical SAM protein</fullName>
    </submittedName>
</protein>
<dbReference type="SUPFAM" id="SSF102114">
    <property type="entry name" value="Radical SAM enzymes"/>
    <property type="match status" value="1"/>
</dbReference>
<comment type="cofactor">
    <cofactor evidence="1">
        <name>[4Fe-4S] cluster</name>
        <dbReference type="ChEBI" id="CHEBI:49883"/>
    </cofactor>
</comment>
<reference evidence="7" key="1">
    <citation type="submission" date="2022-12" db="EMBL/GenBank/DDBJ databases">
        <title>Reference genome sequencing for broad-spectrum identification of bacterial and archaeal isolates by mass spectrometry.</title>
        <authorList>
            <person name="Sekiguchi Y."/>
            <person name="Tourlousse D.M."/>
        </authorList>
    </citation>
    <scope>NUCLEOTIDE SEQUENCE</scope>
    <source>
        <strain evidence="7">H2</strain>
    </source>
</reference>
<dbReference type="SFLD" id="SFLDG01100">
    <property type="entry name" value="methyltransferase_(Class_D)"/>
    <property type="match status" value="1"/>
</dbReference>
<dbReference type="RefSeq" id="WP_214186610.1">
    <property type="nucleotide sequence ID" value="NZ_BSDS01000002.1"/>
</dbReference>
<evidence type="ECO:0000313" key="8">
    <source>
        <dbReference type="Proteomes" id="UP001144352"/>
    </source>
</evidence>
<keyword evidence="4" id="KW-0408">Iron</keyword>
<proteinExistence type="predicted"/>
<comment type="caution">
    <text evidence="7">The sequence shown here is derived from an EMBL/GenBank/DDBJ whole genome shotgun (WGS) entry which is preliminary data.</text>
</comment>
<dbReference type="GO" id="GO:0051536">
    <property type="term" value="F:iron-sulfur cluster binding"/>
    <property type="evidence" value="ECO:0007669"/>
    <property type="project" value="UniProtKB-KW"/>
</dbReference>
<feature type="domain" description="Radical SAM core" evidence="6">
    <location>
        <begin position="88"/>
        <end position="306"/>
    </location>
</feature>
<name>A0A9W6G2W1_9BACT</name>
<evidence type="ECO:0000256" key="1">
    <source>
        <dbReference type="ARBA" id="ARBA00001966"/>
    </source>
</evidence>
<dbReference type="InterPro" id="IPR007197">
    <property type="entry name" value="rSAM"/>
</dbReference>
<organism evidence="7 8">
    <name type="scientific">Geobacter hydrogenophilus</name>
    <dbReference type="NCBI Taxonomy" id="40983"/>
    <lineage>
        <taxon>Bacteria</taxon>
        <taxon>Pseudomonadati</taxon>
        <taxon>Thermodesulfobacteriota</taxon>
        <taxon>Desulfuromonadia</taxon>
        <taxon>Geobacterales</taxon>
        <taxon>Geobacteraceae</taxon>
        <taxon>Geobacter</taxon>
    </lineage>
</organism>
<dbReference type="NCBIfam" id="NF045646">
    <property type="entry name" value="rSAM_Se_TrsS"/>
    <property type="match status" value="1"/>
</dbReference>
<dbReference type="InterPro" id="IPR058240">
    <property type="entry name" value="rSAM_sf"/>
</dbReference>
<dbReference type="Pfam" id="PF23545">
    <property type="entry name" value="Zn_ribbon_HMPTM"/>
    <property type="match status" value="1"/>
</dbReference>
<dbReference type="AlphaFoldDB" id="A0A9W6G2W1"/>
<dbReference type="PROSITE" id="PS51918">
    <property type="entry name" value="RADICAL_SAM"/>
    <property type="match status" value="1"/>
</dbReference>
<sequence length="466" mass="50465">MEQADRHETESVCPVCLQGIKAARLTQGNEVFLAKECPEHGSFRTVIWRGEPAMSQWRRPKEPVHPEVCYGDVDKGCPFDCGLCADHRQMPCSVLLEVTQRCNLQCAVCFADAGSMNAADPSLEHISWQLNRAMAAAGPCNLQLSGGEPTLRDDLPRIIEAARRTGYTFIQLNSNGIRLAADRAYVRQLADAGLSAVFLQFDGVDDCIYRSLRGEALLEQKLRAIRNAGEAGIGVVLVPTVVKGVNTDAIGAIVRQALQLTPVVRGIHFQPVSYFGRFPGQSADAGRFTLPELMRAMEEQTEGLLKLSDFSPPGGEHAHCSFHGTYLYSAEGSLRPLGAPAGEGCCSQDCGSGGIQQTVDTVSRRWRLPRSVSGGPCCCGNRPEATRAEGPLDLDAFLDAVKGGTFTISAMAFQDAENLDLERIRGCCIAVISPEGKLVPFCAYNLTSRSGRALYRPGSVRQEEMP</sequence>
<dbReference type="SFLD" id="SFLDS00029">
    <property type="entry name" value="Radical_SAM"/>
    <property type="match status" value="1"/>
</dbReference>
<evidence type="ECO:0000256" key="2">
    <source>
        <dbReference type="ARBA" id="ARBA00022691"/>
    </source>
</evidence>
<dbReference type="InterPro" id="IPR013785">
    <property type="entry name" value="Aldolase_TIM"/>
</dbReference>
<keyword evidence="5" id="KW-0411">Iron-sulfur</keyword>
<dbReference type="Gene3D" id="3.20.20.70">
    <property type="entry name" value="Aldolase class I"/>
    <property type="match status" value="1"/>
</dbReference>